<evidence type="ECO:0000313" key="1">
    <source>
        <dbReference type="EMBL" id="MCC4211351.1"/>
    </source>
</evidence>
<dbReference type="Proteomes" id="UP001197770">
    <property type="component" value="Unassembled WGS sequence"/>
</dbReference>
<evidence type="ECO:0000313" key="2">
    <source>
        <dbReference type="Proteomes" id="UP001197770"/>
    </source>
</evidence>
<gene>
    <name evidence="1" type="ORF">LLW17_01355</name>
</gene>
<dbReference type="EMBL" id="JAJGMW010000002">
    <property type="protein sequence ID" value="MCC4211351.1"/>
    <property type="molecule type" value="Genomic_DNA"/>
</dbReference>
<keyword evidence="2" id="KW-1185">Reference proteome</keyword>
<reference evidence="1 2" key="1">
    <citation type="submission" date="2021-11" db="EMBL/GenBank/DDBJ databases">
        <title>Seasonal and diel survey of microbial diversity of the Tyrrhenian coast.</title>
        <authorList>
            <person name="Gattoni G."/>
            <person name="Corral P."/>
        </authorList>
    </citation>
    <scope>NUCLEOTIDE SEQUENCE [LARGE SCALE GENOMIC DNA]</scope>
    <source>
        <strain evidence="1 2">Mr9</strain>
    </source>
</reference>
<organism evidence="1 2">
    <name type="scientific">Leeuwenhoekiella parthenopeia</name>
    <dbReference type="NCBI Taxonomy" id="2890320"/>
    <lineage>
        <taxon>Bacteria</taxon>
        <taxon>Pseudomonadati</taxon>
        <taxon>Bacteroidota</taxon>
        <taxon>Flavobacteriia</taxon>
        <taxon>Flavobacteriales</taxon>
        <taxon>Flavobacteriaceae</taxon>
        <taxon>Leeuwenhoekiella</taxon>
    </lineage>
</organism>
<dbReference type="RefSeq" id="WP_228228472.1">
    <property type="nucleotide sequence ID" value="NZ_JAJGMW010000002.1"/>
</dbReference>
<sequence length="97" mass="11225">MYKATDEQIKAWKEQYGTVFYITAPNANKAAYLRSPSRKTMSFVGQIKDPMKFNEALLKNCWIEGDQEMQTNDSIFMGLSDKLAMVLDFEETKLEKL</sequence>
<protein>
    <submittedName>
        <fullName evidence="1">Uncharacterized protein</fullName>
    </submittedName>
</protein>
<proteinExistence type="predicted"/>
<name>A0ABS8GQC3_9FLAO</name>
<comment type="caution">
    <text evidence="1">The sequence shown here is derived from an EMBL/GenBank/DDBJ whole genome shotgun (WGS) entry which is preliminary data.</text>
</comment>
<accession>A0ABS8GQC3</accession>